<evidence type="ECO:0000256" key="1">
    <source>
        <dbReference type="SAM" id="MobiDB-lite"/>
    </source>
</evidence>
<feature type="region of interest" description="Disordered" evidence="1">
    <location>
        <begin position="42"/>
        <end position="71"/>
    </location>
</feature>
<dbReference type="AlphaFoldDB" id="A0A835T9I0"/>
<feature type="compositionally biased region" description="Basic and acidic residues" evidence="1">
    <location>
        <begin position="100"/>
        <end position="119"/>
    </location>
</feature>
<proteinExistence type="predicted"/>
<evidence type="ECO:0000313" key="2">
    <source>
        <dbReference type="EMBL" id="KAG2434865.1"/>
    </source>
</evidence>
<keyword evidence="3" id="KW-1185">Reference proteome</keyword>
<reference evidence="2" key="1">
    <citation type="journal article" date="2020" name="bioRxiv">
        <title>Comparative genomics of Chlamydomonas.</title>
        <authorList>
            <person name="Craig R.J."/>
            <person name="Hasan A.R."/>
            <person name="Ness R.W."/>
            <person name="Keightley P.D."/>
        </authorList>
    </citation>
    <scope>NUCLEOTIDE SEQUENCE</scope>
    <source>
        <strain evidence="2">SAG 7.73</strain>
    </source>
</reference>
<gene>
    <name evidence="2" type="ORF">HXX76_007748</name>
</gene>
<protein>
    <submittedName>
        <fullName evidence="2">Uncharacterized protein</fullName>
    </submittedName>
</protein>
<name>A0A835T9I0_CHLIN</name>
<dbReference type="Proteomes" id="UP000650467">
    <property type="component" value="Unassembled WGS sequence"/>
</dbReference>
<sequence>MSAREQAQATYDRADQLGENLVPSQPPAAVLMEEADEIRTYKPSQLPPDQRDQLQEDLVPGPAPPGQADSIRTYTNAQLPPDMRDNLQENLVPYPTTEAPDGKRTFYDDLPEGLRDHLGENFVPGSAPIPGDETESPV</sequence>
<organism evidence="2 3">
    <name type="scientific">Chlamydomonas incerta</name>
    <dbReference type="NCBI Taxonomy" id="51695"/>
    <lineage>
        <taxon>Eukaryota</taxon>
        <taxon>Viridiplantae</taxon>
        <taxon>Chlorophyta</taxon>
        <taxon>core chlorophytes</taxon>
        <taxon>Chlorophyceae</taxon>
        <taxon>CS clade</taxon>
        <taxon>Chlamydomonadales</taxon>
        <taxon>Chlamydomonadaceae</taxon>
        <taxon>Chlamydomonas</taxon>
    </lineage>
</organism>
<feature type="region of interest" description="Disordered" evidence="1">
    <location>
        <begin position="93"/>
        <end position="138"/>
    </location>
</feature>
<dbReference type="EMBL" id="JAEHOC010000016">
    <property type="protein sequence ID" value="KAG2434865.1"/>
    <property type="molecule type" value="Genomic_DNA"/>
</dbReference>
<evidence type="ECO:0000313" key="3">
    <source>
        <dbReference type="Proteomes" id="UP000650467"/>
    </source>
</evidence>
<comment type="caution">
    <text evidence="2">The sequence shown here is derived from an EMBL/GenBank/DDBJ whole genome shotgun (WGS) entry which is preliminary data.</text>
</comment>
<dbReference type="OrthoDB" id="553578at2759"/>
<accession>A0A835T9I0</accession>
<feature type="region of interest" description="Disordered" evidence="1">
    <location>
        <begin position="1"/>
        <end position="26"/>
    </location>
</feature>